<dbReference type="EMBL" id="JAROKS010000015">
    <property type="protein sequence ID" value="KAK1796440.1"/>
    <property type="molecule type" value="Genomic_DNA"/>
</dbReference>
<keyword evidence="4" id="KW-1185">Reference proteome</keyword>
<feature type="compositionally biased region" description="Basic and acidic residues" evidence="1">
    <location>
        <begin position="547"/>
        <end position="557"/>
    </location>
</feature>
<feature type="compositionally biased region" description="Low complexity" evidence="1">
    <location>
        <begin position="234"/>
        <end position="244"/>
    </location>
</feature>
<dbReference type="Proteomes" id="UP001239994">
    <property type="component" value="Unassembled WGS sequence"/>
</dbReference>
<feature type="region of interest" description="Disordered" evidence="1">
    <location>
        <begin position="289"/>
        <end position="313"/>
    </location>
</feature>
<dbReference type="Pfam" id="PF05018">
    <property type="entry name" value="CFA20_dom"/>
    <property type="match status" value="1"/>
</dbReference>
<evidence type="ECO:0000313" key="4">
    <source>
        <dbReference type="Proteomes" id="UP001239994"/>
    </source>
</evidence>
<protein>
    <recommendedName>
        <fullName evidence="2">CFA20 domain-containing protein</fullName>
    </recommendedName>
</protein>
<dbReference type="InterPro" id="IPR040441">
    <property type="entry name" value="CFA20/CFAP20DC"/>
</dbReference>
<dbReference type="InterPro" id="IPR007714">
    <property type="entry name" value="CFA20_dom"/>
</dbReference>
<evidence type="ECO:0000259" key="2">
    <source>
        <dbReference type="Pfam" id="PF05018"/>
    </source>
</evidence>
<dbReference type="AlphaFoldDB" id="A0AAD9DV19"/>
<organism evidence="3 4">
    <name type="scientific">Electrophorus voltai</name>
    <dbReference type="NCBI Taxonomy" id="2609070"/>
    <lineage>
        <taxon>Eukaryota</taxon>
        <taxon>Metazoa</taxon>
        <taxon>Chordata</taxon>
        <taxon>Craniata</taxon>
        <taxon>Vertebrata</taxon>
        <taxon>Euteleostomi</taxon>
        <taxon>Actinopterygii</taxon>
        <taxon>Neopterygii</taxon>
        <taxon>Teleostei</taxon>
        <taxon>Ostariophysi</taxon>
        <taxon>Gymnotiformes</taxon>
        <taxon>Gymnotoidei</taxon>
        <taxon>Gymnotidae</taxon>
        <taxon>Electrophorus</taxon>
    </lineage>
</organism>
<feature type="domain" description="CFA20" evidence="2">
    <location>
        <begin position="9"/>
        <end position="176"/>
    </location>
</feature>
<proteinExistence type="predicted"/>
<sequence length="714" mass="79177">MCNICFTMFQGGAFVEIFSAQGKDPVAKWKLSGGQPSIRRVFDKQVKGFVYNLEGSSQTHKMQLPKDGKMPLVLIQRFVVLQVNVPLGKDFSTELVITDQEHLKRRLYLSTVHKEFSATPLHARIPLIGLRRNIWCNLCIDLGTFTAELFRGAEFLSLDGIVISACCKVRRIFTMRTEPRHSKDLYDMSNGPKEEIPKSCQFPPDVQHVTQLVDMERLGQAHLMSATSSESDQAGRGRAASARGPKTQDCSHIAFGSRFACHPPLTARKDRSLAIGIEHRANTDMGVSILSGRSGNLQPRPPTESASSERETSRRAWLSHSAWKEKQVTHEACCLDTPGPVSRHLQCQSPSAVHSRVGALGKGNNDTSGTHLQLSLSDAEGGDAEEVFTFSSCPHSAKSGQPFCDPFVKLSLDLKVDDNLGREGERKEACLEDDFIGSEGEELKTDRQLSWHFGASINCRPTTSSRPCRGPAQAPTSIAAHSSAVSSWRTERGCMAPARCLSPCTAQPKSSLGSRPRRFGLGRTTADEDTGTTISRTSVQEVPSSDLKIHQVRESTRRSPAGSCRHDLCGTPEHEEDVEEELQMLASLRRQQEEEEGGTGESGLSASQLHQCNVSLSMSSDDTSTWTQCIPLVAQQGQYYQKEMNPLQHSNPREWMDILSPPIIHPRQQLTDRAGDHRSMAQENHREDEFLSLHYDPCLNCYFDPQTGKYYELI</sequence>
<reference evidence="3" key="1">
    <citation type="submission" date="2023-03" db="EMBL/GenBank/DDBJ databases">
        <title>Electrophorus voltai genome.</title>
        <authorList>
            <person name="Bian C."/>
        </authorList>
    </citation>
    <scope>NUCLEOTIDE SEQUENCE</scope>
    <source>
        <strain evidence="3">CB-2022</strain>
        <tissue evidence="3">Muscle</tissue>
    </source>
</reference>
<feature type="region of interest" description="Disordered" evidence="1">
    <location>
        <begin position="462"/>
        <end position="481"/>
    </location>
</feature>
<evidence type="ECO:0000256" key="1">
    <source>
        <dbReference type="SAM" id="MobiDB-lite"/>
    </source>
</evidence>
<name>A0AAD9DV19_9TELE</name>
<feature type="region of interest" description="Disordered" evidence="1">
    <location>
        <begin position="505"/>
        <end position="578"/>
    </location>
</feature>
<feature type="region of interest" description="Disordered" evidence="1">
    <location>
        <begin position="224"/>
        <end position="247"/>
    </location>
</feature>
<gene>
    <name evidence="3" type="ORF">P4O66_009494</name>
</gene>
<accession>A0AAD9DV19</accession>
<feature type="compositionally biased region" description="Polar residues" evidence="1">
    <location>
        <begin position="531"/>
        <end position="543"/>
    </location>
</feature>
<dbReference type="PANTHER" id="PTHR12458">
    <property type="entry name" value="ORF PROTEIN"/>
    <property type="match status" value="1"/>
</dbReference>
<comment type="caution">
    <text evidence="3">The sequence shown here is derived from an EMBL/GenBank/DDBJ whole genome shotgun (WGS) entry which is preliminary data.</text>
</comment>
<evidence type="ECO:0000313" key="3">
    <source>
        <dbReference type="EMBL" id="KAK1796440.1"/>
    </source>
</evidence>